<organism evidence="14 15">
    <name type="scientific">Phyllobacterium zundukense</name>
    <dbReference type="NCBI Taxonomy" id="1867719"/>
    <lineage>
        <taxon>Bacteria</taxon>
        <taxon>Pseudomonadati</taxon>
        <taxon>Pseudomonadota</taxon>
        <taxon>Alphaproteobacteria</taxon>
        <taxon>Hyphomicrobiales</taxon>
        <taxon>Phyllobacteriaceae</taxon>
        <taxon>Phyllobacterium</taxon>
    </lineage>
</organism>
<dbReference type="EMBL" id="MZMT01000037">
    <property type="protein sequence ID" value="PIO43517.1"/>
    <property type="molecule type" value="Genomic_DNA"/>
</dbReference>
<dbReference type="GO" id="GO:0051539">
    <property type="term" value="F:4 iron, 4 sulfur cluster binding"/>
    <property type="evidence" value="ECO:0007669"/>
    <property type="project" value="UniProtKB-UniRule"/>
</dbReference>
<dbReference type="AlphaFoldDB" id="A0A2N9VVJ9"/>
<feature type="binding site" evidence="12">
    <location>
        <begin position="273"/>
        <end position="275"/>
    </location>
    <ligand>
        <name>GTP</name>
        <dbReference type="ChEBI" id="CHEBI:37565"/>
    </ligand>
</feature>
<feature type="binding site" evidence="12">
    <location>
        <position position="81"/>
    </location>
    <ligand>
        <name>S-adenosyl-L-methionine</name>
        <dbReference type="ChEBI" id="CHEBI:59789"/>
    </ligand>
</feature>
<keyword evidence="15" id="KW-1185">Reference proteome</keyword>
<dbReference type="Gene3D" id="3.20.20.70">
    <property type="entry name" value="Aldolase class I"/>
    <property type="match status" value="1"/>
</dbReference>
<dbReference type="Pfam" id="PF06463">
    <property type="entry name" value="Mob_synth_C"/>
    <property type="match status" value="1"/>
</dbReference>
<dbReference type="PANTHER" id="PTHR22960">
    <property type="entry name" value="MOLYBDOPTERIN COFACTOR SYNTHESIS PROTEIN A"/>
    <property type="match status" value="1"/>
</dbReference>
<dbReference type="PROSITE" id="PS01305">
    <property type="entry name" value="MOAA_NIFB_PQQE"/>
    <property type="match status" value="1"/>
</dbReference>
<feature type="binding site" evidence="12">
    <location>
        <position position="285"/>
    </location>
    <ligand>
        <name>[4Fe-4S] cluster</name>
        <dbReference type="ChEBI" id="CHEBI:49883"/>
        <label>2</label>
        <note>4Fe-4S-substrate</note>
    </ligand>
</feature>
<dbReference type="InterPro" id="IPR006638">
    <property type="entry name" value="Elp3/MiaA/NifB-like_rSAM"/>
</dbReference>
<dbReference type="SFLD" id="SFLDS00029">
    <property type="entry name" value="Radical_SAM"/>
    <property type="match status" value="1"/>
</dbReference>
<comment type="function">
    <text evidence="12">Catalyzes the cyclization of GTP to (8S)-3',8-cyclo-7,8-dihydroguanosine 5'-triphosphate.</text>
</comment>
<dbReference type="InterPro" id="IPR058240">
    <property type="entry name" value="rSAM_sf"/>
</dbReference>
<dbReference type="OrthoDB" id="9763993at2"/>
<dbReference type="InterPro" id="IPR007197">
    <property type="entry name" value="rSAM"/>
</dbReference>
<keyword evidence="2 12" id="KW-0004">4Fe-4S</keyword>
<comment type="pathway">
    <text evidence="12">Cofactor biosynthesis; molybdopterin biosynthesis.</text>
</comment>
<feature type="binding site" evidence="12">
    <location>
        <position position="111"/>
    </location>
    <ligand>
        <name>GTP</name>
        <dbReference type="ChEBI" id="CHEBI:37565"/>
    </ligand>
</feature>
<evidence type="ECO:0000256" key="10">
    <source>
        <dbReference type="ARBA" id="ARBA00023239"/>
    </source>
</evidence>
<evidence type="ECO:0000256" key="6">
    <source>
        <dbReference type="ARBA" id="ARBA00023004"/>
    </source>
</evidence>
<dbReference type="CDD" id="cd21117">
    <property type="entry name" value="Twitch_MoaA"/>
    <property type="match status" value="1"/>
</dbReference>
<dbReference type="GO" id="GO:0005525">
    <property type="term" value="F:GTP binding"/>
    <property type="evidence" value="ECO:0007669"/>
    <property type="project" value="UniProtKB-UniRule"/>
</dbReference>
<dbReference type="GO" id="GO:1904047">
    <property type="term" value="F:S-adenosyl-L-methionine binding"/>
    <property type="evidence" value="ECO:0007669"/>
    <property type="project" value="UniProtKB-UniRule"/>
</dbReference>
<dbReference type="GO" id="GO:0046872">
    <property type="term" value="F:metal ion binding"/>
    <property type="evidence" value="ECO:0007669"/>
    <property type="project" value="UniProtKB-KW"/>
</dbReference>
<evidence type="ECO:0000256" key="2">
    <source>
        <dbReference type="ARBA" id="ARBA00022485"/>
    </source>
</evidence>
<dbReference type="Proteomes" id="UP000232163">
    <property type="component" value="Unassembled WGS sequence"/>
</dbReference>
<dbReference type="SFLD" id="SFLDG01067">
    <property type="entry name" value="SPASM/twitch_domain_containing"/>
    <property type="match status" value="1"/>
</dbReference>
<feature type="binding site" evidence="12">
    <location>
        <position position="39"/>
    </location>
    <ligand>
        <name>[4Fe-4S] cluster</name>
        <dbReference type="ChEBI" id="CHEBI:49883"/>
        <label>1</label>
        <note>4Fe-4S-S-AdoMet</note>
    </ligand>
</feature>
<keyword evidence="8 12" id="KW-0342">GTP-binding</keyword>
<name>A0A2N9VVJ9_9HYPH</name>
<dbReference type="CDD" id="cd01335">
    <property type="entry name" value="Radical_SAM"/>
    <property type="match status" value="1"/>
</dbReference>
<dbReference type="NCBIfam" id="TIGR02666">
    <property type="entry name" value="moaA"/>
    <property type="match status" value="1"/>
</dbReference>
<dbReference type="SUPFAM" id="SSF102114">
    <property type="entry name" value="Radical SAM enzymes"/>
    <property type="match status" value="1"/>
</dbReference>
<feature type="domain" description="Radical SAM core" evidence="13">
    <location>
        <begin position="19"/>
        <end position="244"/>
    </location>
</feature>
<comment type="similarity">
    <text evidence="12">Belongs to the radical SAM superfamily. MoaA family.</text>
</comment>
<evidence type="ECO:0000256" key="3">
    <source>
        <dbReference type="ARBA" id="ARBA00022691"/>
    </source>
</evidence>
<dbReference type="SFLD" id="SFLDG01386">
    <property type="entry name" value="main_SPASM_domain-containing"/>
    <property type="match status" value="1"/>
</dbReference>
<dbReference type="InterPro" id="IPR000385">
    <property type="entry name" value="MoaA_NifB_PqqE_Fe-S-bd_CS"/>
</dbReference>
<keyword evidence="5 12" id="KW-0547">Nucleotide-binding</keyword>
<feature type="binding site" evidence="12">
    <location>
        <position position="271"/>
    </location>
    <ligand>
        <name>[4Fe-4S] cluster</name>
        <dbReference type="ChEBI" id="CHEBI:49883"/>
        <label>2</label>
        <note>4Fe-4S-substrate</note>
    </ligand>
</feature>
<feature type="binding site" evidence="12">
    <location>
        <position position="41"/>
    </location>
    <ligand>
        <name>S-adenosyl-L-methionine</name>
        <dbReference type="ChEBI" id="CHEBI:59789"/>
    </ligand>
</feature>
<comment type="subunit">
    <text evidence="12">Monomer and homodimer.</text>
</comment>
<feature type="binding site" evidence="12">
    <location>
        <position position="42"/>
    </location>
    <ligand>
        <name>[4Fe-4S] cluster</name>
        <dbReference type="ChEBI" id="CHEBI:49883"/>
        <label>1</label>
        <note>4Fe-4S-S-AdoMet</note>
    </ligand>
</feature>
<feature type="binding site" evidence="12">
    <location>
        <position position="205"/>
    </location>
    <ligand>
        <name>S-adenosyl-L-methionine</name>
        <dbReference type="ChEBI" id="CHEBI:59789"/>
    </ligand>
</feature>
<reference evidence="14 15" key="1">
    <citation type="journal article" date="2017" name="Int J Environ Stud">
        <title>Does the Miocene-Pliocene relict legume Oxytropis triphylla form nitrogen-fixing nodules with a combination of bacterial strains?</title>
        <authorList>
            <person name="Safronova V."/>
            <person name="Belimov A."/>
            <person name="Sazanova A."/>
            <person name="Kuznetsova I."/>
            <person name="Popova J."/>
            <person name="Andronov E."/>
            <person name="Verkhozina A."/>
            <person name="Tikhonovich I."/>
        </authorList>
    </citation>
    <scope>NUCLEOTIDE SEQUENCE [LARGE SCALE GENOMIC DNA]</scope>
    <source>
        <strain evidence="14 15">Tri-38</strain>
    </source>
</reference>
<evidence type="ECO:0000259" key="13">
    <source>
        <dbReference type="PROSITE" id="PS51918"/>
    </source>
</evidence>
<dbReference type="PROSITE" id="PS51918">
    <property type="entry name" value="RADICAL_SAM"/>
    <property type="match status" value="1"/>
</dbReference>
<evidence type="ECO:0000256" key="7">
    <source>
        <dbReference type="ARBA" id="ARBA00023014"/>
    </source>
</evidence>
<keyword evidence="6 12" id="KW-0408">Iron</keyword>
<evidence type="ECO:0000313" key="14">
    <source>
        <dbReference type="EMBL" id="PIO43517.1"/>
    </source>
</evidence>
<evidence type="ECO:0000256" key="11">
    <source>
        <dbReference type="ARBA" id="ARBA00048697"/>
    </source>
</evidence>
<protein>
    <recommendedName>
        <fullName evidence="1 12">GTP 3',8-cyclase</fullName>
        <ecNumber evidence="1 12">4.1.99.22</ecNumber>
    </recommendedName>
    <alternativeName>
        <fullName evidence="12">Molybdenum cofactor biosynthesis protein A</fullName>
    </alternativeName>
</protein>
<comment type="catalytic activity">
    <reaction evidence="11 12">
        <text>GTP + AH2 + S-adenosyl-L-methionine = (8S)-3',8-cyclo-7,8-dihydroguanosine 5'-triphosphate + 5'-deoxyadenosine + L-methionine + A + H(+)</text>
        <dbReference type="Rhea" id="RHEA:49576"/>
        <dbReference type="ChEBI" id="CHEBI:13193"/>
        <dbReference type="ChEBI" id="CHEBI:15378"/>
        <dbReference type="ChEBI" id="CHEBI:17319"/>
        <dbReference type="ChEBI" id="CHEBI:17499"/>
        <dbReference type="ChEBI" id="CHEBI:37565"/>
        <dbReference type="ChEBI" id="CHEBI:57844"/>
        <dbReference type="ChEBI" id="CHEBI:59789"/>
        <dbReference type="ChEBI" id="CHEBI:131766"/>
        <dbReference type="EC" id="4.1.99.22"/>
    </reaction>
</comment>
<dbReference type="InterPro" id="IPR050105">
    <property type="entry name" value="MoCo_biosynth_MoaA/MoaC"/>
</dbReference>
<dbReference type="UniPathway" id="UPA00344"/>
<dbReference type="SMART" id="SM00729">
    <property type="entry name" value="Elp3"/>
    <property type="match status" value="1"/>
</dbReference>
<feature type="binding site" evidence="12">
    <location>
        <position position="268"/>
    </location>
    <ligand>
        <name>[4Fe-4S] cluster</name>
        <dbReference type="ChEBI" id="CHEBI:49883"/>
        <label>2</label>
        <note>4Fe-4S-substrate</note>
    </ligand>
</feature>
<comment type="caution">
    <text evidence="14">The sequence shown here is derived from an EMBL/GenBank/DDBJ whole genome shotgun (WGS) entry which is preliminary data.</text>
</comment>
<accession>A0A2N9VVJ9</accession>
<dbReference type="HAMAP" id="MF_01225_B">
    <property type="entry name" value="MoaA_B"/>
    <property type="match status" value="1"/>
</dbReference>
<feature type="binding site" evidence="12">
    <location>
        <position position="77"/>
    </location>
    <ligand>
        <name>GTP</name>
        <dbReference type="ChEBI" id="CHEBI:37565"/>
    </ligand>
</feature>
<dbReference type="SFLD" id="SFLDG01383">
    <property type="entry name" value="cyclic_pyranopterin_phosphate"/>
    <property type="match status" value="1"/>
</dbReference>
<evidence type="ECO:0000313" key="15">
    <source>
        <dbReference type="Proteomes" id="UP000232163"/>
    </source>
</evidence>
<sequence>MDHVALLDRTAFQTPMIDPFGRTISYLRVSVTDRCDFRCTYCMSEHMTFLPKKDLLTLEELDRLCTAFIEKGVKKLRLTGGEPLVRRNIMHLIGELSRHLQSGALEELTLTTNGSQLARYAHELAGHGVKRINVSLDTLDPDKFHAITRWGDFNRVMEGIDAAQQAGLKIKLNAVALKGFNDHEIPEMIRWAHGRGMDLTLIETMPMGEIDLDRTDQYLPLSLLRAKLGEEFTLEDIAYKTGGPARYVEVKETGGRVGFITPMTHNFCESCNRVRLTCTGTLYMCLGQEDAADLREPLRASEGNELLNDAIDEAIGRKPKGHDFIIDRRHNRPAVSRHMSVTGG</sequence>
<dbReference type="GO" id="GO:0061798">
    <property type="term" value="F:GTP 3',8'-cyclase activity"/>
    <property type="evidence" value="ECO:0007669"/>
    <property type="project" value="UniProtKB-UniRule"/>
</dbReference>
<feature type="binding site" evidence="12">
    <location>
        <position position="135"/>
    </location>
    <ligand>
        <name>S-adenosyl-L-methionine</name>
        <dbReference type="ChEBI" id="CHEBI:59789"/>
    </ligand>
</feature>
<evidence type="ECO:0000256" key="8">
    <source>
        <dbReference type="ARBA" id="ARBA00023134"/>
    </source>
</evidence>
<evidence type="ECO:0000256" key="4">
    <source>
        <dbReference type="ARBA" id="ARBA00022723"/>
    </source>
</evidence>
<evidence type="ECO:0000256" key="12">
    <source>
        <dbReference type="HAMAP-Rule" id="MF_01225"/>
    </source>
</evidence>
<dbReference type="GO" id="GO:0061799">
    <property type="term" value="F:cyclic pyranopterin monophosphate synthase activity"/>
    <property type="evidence" value="ECO:0007669"/>
    <property type="project" value="TreeGrafter"/>
</dbReference>
<keyword evidence="7 12" id="KW-0411">Iron-sulfur</keyword>
<feature type="binding site" evidence="12">
    <location>
        <position position="171"/>
    </location>
    <ligand>
        <name>GTP</name>
        <dbReference type="ChEBI" id="CHEBI:37565"/>
    </ligand>
</feature>
<feature type="binding site" evidence="12">
    <location>
        <position position="28"/>
    </location>
    <ligand>
        <name>GTP</name>
        <dbReference type="ChEBI" id="CHEBI:37565"/>
    </ligand>
</feature>
<gene>
    <name evidence="12" type="primary">moaA</name>
    <name evidence="14" type="ORF">B5P45_16485</name>
</gene>
<evidence type="ECO:0000256" key="9">
    <source>
        <dbReference type="ARBA" id="ARBA00023150"/>
    </source>
</evidence>
<keyword evidence="9 12" id="KW-0501">Molybdenum cofactor biosynthesis</keyword>
<dbReference type="GO" id="GO:0006777">
    <property type="term" value="P:Mo-molybdopterin cofactor biosynthetic process"/>
    <property type="evidence" value="ECO:0007669"/>
    <property type="project" value="UniProtKB-UniRule"/>
</dbReference>
<evidence type="ECO:0000256" key="1">
    <source>
        <dbReference type="ARBA" id="ARBA00012167"/>
    </source>
</evidence>
<comment type="cofactor">
    <cofactor evidence="12">
        <name>[4Fe-4S] cluster</name>
        <dbReference type="ChEBI" id="CHEBI:49883"/>
    </cofactor>
    <text evidence="12">Binds 2 [4Fe-4S] clusters. Binds 1 [4Fe-4S] cluster coordinated with 3 cysteines and an exchangeable S-adenosyl-L-methionine and 1 [4Fe-4S] cluster coordinated with 3 cysteines and the GTP-derived substrate.</text>
</comment>
<dbReference type="Pfam" id="PF04055">
    <property type="entry name" value="Radical_SAM"/>
    <property type="match status" value="1"/>
</dbReference>
<evidence type="ECO:0000256" key="5">
    <source>
        <dbReference type="ARBA" id="ARBA00022741"/>
    </source>
</evidence>
<feature type="binding site" evidence="12">
    <location>
        <position position="35"/>
    </location>
    <ligand>
        <name>[4Fe-4S] cluster</name>
        <dbReference type="ChEBI" id="CHEBI:49883"/>
        <label>1</label>
        <note>4Fe-4S-S-AdoMet</note>
    </ligand>
</feature>
<dbReference type="InterPro" id="IPR013785">
    <property type="entry name" value="Aldolase_TIM"/>
</dbReference>
<dbReference type="PANTHER" id="PTHR22960:SF0">
    <property type="entry name" value="MOLYBDENUM COFACTOR BIOSYNTHESIS PROTEIN 1"/>
    <property type="match status" value="1"/>
</dbReference>
<dbReference type="InterPro" id="IPR013483">
    <property type="entry name" value="MoaA"/>
</dbReference>
<keyword evidence="10 12" id="KW-0456">Lyase</keyword>
<dbReference type="InterPro" id="IPR010505">
    <property type="entry name" value="MoaA_twitch"/>
</dbReference>
<keyword evidence="4 12" id="KW-0479">Metal-binding</keyword>
<proteinExistence type="inferred from homology"/>
<keyword evidence="3 12" id="KW-0949">S-adenosyl-L-methionine</keyword>
<dbReference type="InterPro" id="IPR040064">
    <property type="entry name" value="MoaA-like"/>
</dbReference>
<dbReference type="EC" id="4.1.99.22" evidence="1 12"/>